<reference evidence="1 2" key="1">
    <citation type="journal article" date="2019" name="Sci. Data">
        <title>Hybrid genome assembly and annotation of Danionella translucida.</title>
        <authorList>
            <person name="Kadobianskyi M."/>
            <person name="Schulze L."/>
            <person name="Schuelke M."/>
            <person name="Judkewitz B."/>
        </authorList>
    </citation>
    <scope>NUCLEOTIDE SEQUENCE [LARGE SCALE GENOMIC DNA]</scope>
    <source>
        <strain evidence="2">Bolton</strain>
        <tissue evidence="1">Whole-body</tissue>
    </source>
</reference>
<dbReference type="AlphaFoldDB" id="A0A553N3X5"/>
<comment type="caution">
    <text evidence="1">The sequence shown here is derived from an EMBL/GenBank/DDBJ whole genome shotgun (WGS) entry which is preliminary data.</text>
</comment>
<gene>
    <name evidence="1" type="ORF">DNTS_006446</name>
</gene>
<protein>
    <submittedName>
        <fullName evidence="1">Uncharacterized protein</fullName>
    </submittedName>
</protein>
<dbReference type="EMBL" id="SRMA01027077">
    <property type="protein sequence ID" value="TRY60136.1"/>
    <property type="molecule type" value="Genomic_DNA"/>
</dbReference>
<proteinExistence type="predicted"/>
<evidence type="ECO:0000313" key="2">
    <source>
        <dbReference type="Proteomes" id="UP000316079"/>
    </source>
</evidence>
<keyword evidence="2" id="KW-1185">Reference proteome</keyword>
<dbReference type="Proteomes" id="UP000316079">
    <property type="component" value="Unassembled WGS sequence"/>
</dbReference>
<organism evidence="1 2">
    <name type="scientific">Danionella cerebrum</name>
    <dbReference type="NCBI Taxonomy" id="2873325"/>
    <lineage>
        <taxon>Eukaryota</taxon>
        <taxon>Metazoa</taxon>
        <taxon>Chordata</taxon>
        <taxon>Craniata</taxon>
        <taxon>Vertebrata</taxon>
        <taxon>Euteleostomi</taxon>
        <taxon>Actinopterygii</taxon>
        <taxon>Neopterygii</taxon>
        <taxon>Teleostei</taxon>
        <taxon>Ostariophysi</taxon>
        <taxon>Cypriniformes</taxon>
        <taxon>Danionidae</taxon>
        <taxon>Danioninae</taxon>
        <taxon>Danionella</taxon>
    </lineage>
</organism>
<name>A0A553N3X5_9TELE</name>
<evidence type="ECO:0000313" key="1">
    <source>
        <dbReference type="EMBL" id="TRY60136.1"/>
    </source>
</evidence>
<accession>A0A553N3X5</accession>
<sequence length="101" mass="11371">MQSQSDSLRLICSSLPCLIESDPTQNSAYYQSWLSFPRVSLLHVRLGRTEMDEEGLKDKPAMALTDSSTGCTLQPSGALWGRRCPWKSIMTTMRHQRSGLH</sequence>